<reference evidence="8 9" key="1">
    <citation type="submission" date="2024-11" db="EMBL/GenBank/DDBJ databases">
        <title>Chromosome-level genome assembly of the freshwater bivalve Anodonta woodiana.</title>
        <authorList>
            <person name="Chen X."/>
        </authorList>
    </citation>
    <scope>NUCLEOTIDE SEQUENCE [LARGE SCALE GENOMIC DNA]</scope>
    <source>
        <strain evidence="8">MN2024</strain>
        <tissue evidence="8">Gills</tissue>
    </source>
</reference>
<evidence type="ECO:0000313" key="9">
    <source>
        <dbReference type="Proteomes" id="UP001634394"/>
    </source>
</evidence>
<dbReference type="GO" id="GO:0005634">
    <property type="term" value="C:nucleus"/>
    <property type="evidence" value="ECO:0007669"/>
    <property type="project" value="UniProtKB-ARBA"/>
</dbReference>
<evidence type="ECO:0000256" key="6">
    <source>
        <dbReference type="SAM" id="MobiDB-lite"/>
    </source>
</evidence>
<dbReference type="InterPro" id="IPR051590">
    <property type="entry name" value="Replication_Regulatory_Kinase"/>
</dbReference>
<dbReference type="InterPro" id="IPR001357">
    <property type="entry name" value="BRCT_dom"/>
</dbReference>
<keyword evidence="2 4" id="KW-0863">Zinc-finger</keyword>
<feature type="compositionally biased region" description="Polar residues" evidence="6">
    <location>
        <begin position="1703"/>
        <end position="1718"/>
    </location>
</feature>
<accession>A0ABD3T6Q3</accession>
<dbReference type="EMBL" id="JBJQND010000019">
    <property type="protein sequence ID" value="KAL3832328.1"/>
    <property type="molecule type" value="Genomic_DNA"/>
</dbReference>
<keyword evidence="3" id="KW-0862">Zinc</keyword>
<proteinExistence type="predicted"/>
<dbReference type="Proteomes" id="UP001634394">
    <property type="component" value="Unassembled WGS sequence"/>
</dbReference>
<dbReference type="PANTHER" id="PTHR15375">
    <property type="entry name" value="ACTIVATOR OF S-PHASE KINASE-RELATED"/>
    <property type="match status" value="1"/>
</dbReference>
<feature type="region of interest" description="Disordered" evidence="6">
    <location>
        <begin position="1936"/>
        <end position="1957"/>
    </location>
</feature>
<feature type="coiled-coil region" evidence="5">
    <location>
        <begin position="1424"/>
        <end position="1451"/>
    </location>
</feature>
<gene>
    <name evidence="8" type="ORF">ACJMK2_023981</name>
</gene>
<dbReference type="PANTHER" id="PTHR15375:SF26">
    <property type="entry name" value="PROTEIN CHIFFON"/>
    <property type="match status" value="1"/>
</dbReference>
<feature type="compositionally biased region" description="Basic and acidic residues" evidence="6">
    <location>
        <begin position="1948"/>
        <end position="1957"/>
    </location>
</feature>
<feature type="compositionally biased region" description="Polar residues" evidence="6">
    <location>
        <begin position="1074"/>
        <end position="1087"/>
    </location>
</feature>
<dbReference type="SUPFAM" id="SSF52113">
    <property type="entry name" value="BRCT domain"/>
    <property type="match status" value="1"/>
</dbReference>
<evidence type="ECO:0000256" key="5">
    <source>
        <dbReference type="SAM" id="Coils"/>
    </source>
</evidence>
<feature type="region of interest" description="Disordered" evidence="6">
    <location>
        <begin position="969"/>
        <end position="990"/>
    </location>
</feature>
<dbReference type="FunFam" id="6.10.250.3410:FF:000001">
    <property type="entry name" value="Protein DBF4 homolog A"/>
    <property type="match status" value="1"/>
</dbReference>
<feature type="compositionally biased region" description="Basic and acidic residues" evidence="6">
    <location>
        <begin position="650"/>
        <end position="685"/>
    </location>
</feature>
<name>A0ABD3T6Q3_SINWO</name>
<sequence>MKKDTTTKHREGPKGKRKLEFCTKSKLSTVKLPLTGKTIYLDIKDNKTRRHLEEDLKKLGATVEEFLSKDLNYLVTSQPRPKDKVDNLHGPDSPAAVNTPSPFSCGVSPALTSTELQKVATVTRGRAIAERARLKANVSSVVENAEKWGVKIVSVEAAVKWIEKELKKLPKEETAKHISAKENQRHKHGIKIKKLQSPFLKFEALNQCYRPCHSQLEAWPRVNTDTRRGMCPFDGAGLAQDEPSREERGELVEAAQLDALILASPKEEQEGSFQGASTKISEDASLQFGGGRLITSRELRRRTEQKRRQERKRGYCECCNIKYEDLDKHVQEQQHWRFARDKKNFTSLDTLISSTPSTAEYLQKVLMGHIQLINVTRQPESDDEDVDLIVENPVADDEQKSRDNSCRAEGIQFGQCIRGSPRLEKKRQNSSLLSATVEEKASLSVASNSNRIDGREGILVHDKRSEMSRTEGRKSKRSANSGLCGTVVEVSMEMEKGPCVLEETGSDSKADADKGVSNEHSIKMESKDLSVIESVSGTNRHGPENDTKRICLTRKNVRHKMSPKMTNTSLNSVKPPLRERQSKIIAEIRLQQNHLQDEDDDQCTVPLFSQKLSPTSKTVILDKQIDAYSSSCTHRVSKKSKLVELSNMRNDSKKMSEDKSIVDDHQKVHHENDDKSDEKNSKKEVDLIHENQVRADVEQRSSDDLCRNAEAKSIQNVLSIQSPRLERKRQNSALVTASVEKKASLPVHSDSCRIYGREHNIVHEKEVETLSQTEGRKAKRLANSSLCGIVVEAYIDSEKRPSVLEKSGFNSKPDADKAIFNEESFVKMECKELSVVQNVSGIGKPGLKNASKSICITRKDVGHKMSPKFTNTALNSVETPLRERQSKITAKLRLQQSFFEDEDEDDDESTFSLFSSPKSDMVTLAKENGAYSPSRTYRESLKSKLFELSNMCSDSKKISEEECTVYENQSVHHENKDKKNSNKDNLHTKGQTAKLNCYNAIRKKKGRQEVVNNKTKDSESIEHKCEITKKEEESKCNTRLGSLTGQINGQIETMVSDENVDSVAMLNCHTEINPNQCEEEPSVTQKGSQKKKNGTLHQDKINNTDVHEDIRNNKGLFMDKSNNKDEDNIDNENYQNSFTEKTGRERRLVQKSRDNDLTFNAAGNVVVCDEFVSNLNSPRRRRKQEKEKDILKNTVDDIHDLEADLITEGISGHKVHSKEQTETRPLGGRDLKVDLNEATLIVDGKDDTGITKVIDELNDGSKTLDPLAVFISSKNTKSKDKIMQHRSKKNTTKQNGEKLFDRNIGVSKEFVQNSGTESSLDGITKVEQYSRSLKKEGLTQNKDSEIQIARPSGVKNLVNDGKCAFSKIEDKNKSARFDLATLVLHDKFKCIDFKVSSHFNAKGTTDSLKEISDKMEGSSETLIFRQSIAELAKLRRQNRSLLQNLEAKDDVISQVNSLVVDEASNNSQNCKKMLSQHSKHRSIHTNQRANKRSWLHSGRNGMCTATGIDKMELSANKVEALVLETDMWNNGSLSSAKSSTDCVRKLTKKDVSKRKHAMLISSPRKRKLVESDAVSTKLQKKLVHGETARSSQIFSEVTQKTYQEKRSQSPVFNKSPKLRHVTATQQLHTNDYYDTEMLSDTVIPHVQTDLCDFPHLSRSRNTSERFTSVKTDENDRDIKLNLKRLPKERKVGCLIPNKVWTPRKSSTDVISSPKSGFSYSPRLETLRQRSRPKADNGQIVLSPGKSHSSPRSKKNLTKSFSDRIDESELEARQSLSQRINYADNTESLGGSTGSQKSLEEKRRTFRKVPDSKEQKYETHCSSDKSFENLTQQIKKKRKLDQFKFEIQGNRDNEGLPSARSPSRRPEKIKDCDSYQMKILDVQGSESIASQGSETVVNYKVNSQQSCLETSSRLVTLGKRGLNENVTNKADYRCASDVTKPSVSNSRSKTKEKDKKQNVSIMDEARKSKSLKWSPAGFNVTGKKKVKLKRQWSLLSKRSAQAIFKDEDDRSSFAGFTEEEVSANLSLPSDMSFENCSEVSFDEKSHEDWVIDDEKKLESQSGTGNIVDFGQFLPAPFSSPGKHSSSSWDDACEDYLNNSIKHVTPLGKFWLQSPHKSPGKLSSGLLIGVPEDGSGPDSAIFTTPQKDRSRKNKNISVDVPSVEKIDDDIEFNYLSPQKMQSMVRENII</sequence>
<evidence type="ECO:0000256" key="1">
    <source>
        <dbReference type="ARBA" id="ARBA00022723"/>
    </source>
</evidence>
<feature type="region of interest" description="Disordered" evidence="6">
    <location>
        <begin position="2120"/>
        <end position="2154"/>
    </location>
</feature>
<evidence type="ECO:0000256" key="4">
    <source>
        <dbReference type="PROSITE-ProRule" id="PRU00600"/>
    </source>
</evidence>
<dbReference type="InterPro" id="IPR036420">
    <property type="entry name" value="BRCT_dom_sf"/>
</dbReference>
<dbReference type="GO" id="GO:0008270">
    <property type="term" value="F:zinc ion binding"/>
    <property type="evidence" value="ECO:0007669"/>
    <property type="project" value="UniProtKB-KW"/>
</dbReference>
<organism evidence="8 9">
    <name type="scientific">Sinanodonta woodiana</name>
    <name type="common">Chinese pond mussel</name>
    <name type="synonym">Anodonta woodiana</name>
    <dbReference type="NCBI Taxonomy" id="1069815"/>
    <lineage>
        <taxon>Eukaryota</taxon>
        <taxon>Metazoa</taxon>
        <taxon>Spiralia</taxon>
        <taxon>Lophotrochozoa</taxon>
        <taxon>Mollusca</taxon>
        <taxon>Bivalvia</taxon>
        <taxon>Autobranchia</taxon>
        <taxon>Heteroconchia</taxon>
        <taxon>Palaeoheterodonta</taxon>
        <taxon>Unionida</taxon>
        <taxon>Unionoidea</taxon>
        <taxon>Unionidae</taxon>
        <taxon>Unioninae</taxon>
        <taxon>Sinanodonta</taxon>
    </lineage>
</organism>
<protein>
    <recommendedName>
        <fullName evidence="7">DBF4-type domain-containing protein</fullName>
    </recommendedName>
</protein>
<evidence type="ECO:0000256" key="2">
    <source>
        <dbReference type="ARBA" id="ARBA00022771"/>
    </source>
</evidence>
<feature type="domain" description="DBF4-type" evidence="7">
    <location>
        <begin position="309"/>
        <end position="358"/>
    </location>
</feature>
<dbReference type="SMART" id="SM00586">
    <property type="entry name" value="ZnF_DBF"/>
    <property type="match status" value="1"/>
</dbReference>
<feature type="compositionally biased region" description="Polar residues" evidence="6">
    <location>
        <begin position="1777"/>
        <end position="1796"/>
    </location>
</feature>
<dbReference type="InterPro" id="IPR038545">
    <property type="entry name" value="Znf_DBF_sf"/>
</dbReference>
<feature type="region of interest" description="Disordered" evidence="6">
    <location>
        <begin position="1777"/>
        <end position="1820"/>
    </location>
</feature>
<evidence type="ECO:0000313" key="8">
    <source>
        <dbReference type="EMBL" id="KAL3832328.1"/>
    </source>
</evidence>
<evidence type="ECO:0000256" key="3">
    <source>
        <dbReference type="ARBA" id="ARBA00022833"/>
    </source>
</evidence>
<feature type="compositionally biased region" description="Basic and acidic residues" evidence="6">
    <location>
        <begin position="970"/>
        <end position="987"/>
    </location>
</feature>
<feature type="region of interest" description="Disordered" evidence="6">
    <location>
        <begin position="1703"/>
        <end position="1764"/>
    </location>
</feature>
<feature type="compositionally biased region" description="Basic and acidic residues" evidence="6">
    <location>
        <begin position="1797"/>
        <end position="1820"/>
    </location>
</feature>
<dbReference type="Pfam" id="PF00533">
    <property type="entry name" value="BRCT"/>
    <property type="match status" value="1"/>
</dbReference>
<keyword evidence="9" id="KW-1185">Reference proteome</keyword>
<feature type="region of interest" description="Disordered" evidence="6">
    <location>
        <begin position="1074"/>
        <end position="1099"/>
    </location>
</feature>
<dbReference type="InterPro" id="IPR006572">
    <property type="entry name" value="Znf_DBF"/>
</dbReference>
<keyword evidence="1" id="KW-0479">Metal-binding</keyword>
<dbReference type="Pfam" id="PF07535">
    <property type="entry name" value="zf-DBF"/>
    <property type="match status" value="1"/>
</dbReference>
<keyword evidence="5" id="KW-0175">Coiled coil</keyword>
<dbReference type="PROSITE" id="PS51265">
    <property type="entry name" value="ZF_DBF4"/>
    <property type="match status" value="1"/>
</dbReference>
<feature type="region of interest" description="Disordered" evidence="6">
    <location>
        <begin position="643"/>
        <end position="685"/>
    </location>
</feature>
<comment type="caution">
    <text evidence="8">The sequence shown here is derived from an EMBL/GenBank/DDBJ whole genome shotgun (WGS) entry which is preliminary data.</text>
</comment>
<evidence type="ECO:0000259" key="7">
    <source>
        <dbReference type="PROSITE" id="PS51265"/>
    </source>
</evidence>
<dbReference type="Gene3D" id="6.10.250.3410">
    <property type="entry name" value="DBF zinc finger"/>
    <property type="match status" value="1"/>
</dbReference>
<feature type="region of interest" description="Disordered" evidence="6">
    <location>
        <begin position="1847"/>
        <end position="1867"/>
    </location>
</feature>